<dbReference type="EMBL" id="JADEXG010000003">
    <property type="protein sequence ID" value="MBE9076076.1"/>
    <property type="molecule type" value="Genomic_DNA"/>
</dbReference>
<dbReference type="Proteomes" id="UP000636505">
    <property type="component" value="Unassembled WGS sequence"/>
</dbReference>
<name>A0A8J7A8S2_9CYAN</name>
<protein>
    <submittedName>
        <fullName evidence="1">Uncharacterized protein</fullName>
    </submittedName>
</protein>
<gene>
    <name evidence="1" type="ORF">IQ241_02000</name>
</gene>
<dbReference type="AlphaFoldDB" id="A0A8J7A8S2"/>
<evidence type="ECO:0000313" key="2">
    <source>
        <dbReference type="Proteomes" id="UP000636505"/>
    </source>
</evidence>
<comment type="caution">
    <text evidence="1">The sequence shown here is derived from an EMBL/GenBank/DDBJ whole genome shotgun (WGS) entry which is preliminary data.</text>
</comment>
<keyword evidence="2" id="KW-1185">Reference proteome</keyword>
<sequence>MLLASMGLFVPSDRASRFAQAQSAQVGSLNSFRDANHRLCSEPQAEDGRMRGLCFLFRKQGDEIVGDYYYPYEGSSLCVSGRVNNNTVTGQAIERLTTSRPAPENLPEDDFTDWRQEGFLKVRYAERLASPERIRYRSLLLDLNGFYQYNAGPVVPPQNCLRQANRSIGPSDSVPDYLQEVGQSPFYELPVYLDQRSILQLEDNLYRYRTIIGVDTRESESDLIVDCDNADQVRIVRVRYYDEAGQVSEVEEIDQVQSVSPEPPDTAKYNANQSICSSSEIGRTLPSEVTYERYYNDRFDYSVLYPDNIVTPQDRPTNLDGRDFRSPDGRITMQVFGANNSLGRTLEERYREALQTENQNVTYQFIEDDFFVISGYQGNDVIYQKTMLVNNVFKTLEIRYDRALQPEFDSVVTDISNSFRPMP</sequence>
<accession>A0A8J7A8S2</accession>
<evidence type="ECO:0000313" key="1">
    <source>
        <dbReference type="EMBL" id="MBE9076076.1"/>
    </source>
</evidence>
<reference evidence="1" key="1">
    <citation type="submission" date="2020-10" db="EMBL/GenBank/DDBJ databases">
        <authorList>
            <person name="Castelo-Branco R."/>
            <person name="Eusebio N."/>
            <person name="Adriana R."/>
            <person name="Vieira A."/>
            <person name="Brugerolle De Fraissinette N."/>
            <person name="Rezende De Castro R."/>
            <person name="Schneider M.P."/>
            <person name="Vasconcelos V."/>
            <person name="Leao P.N."/>
        </authorList>
    </citation>
    <scope>NUCLEOTIDE SEQUENCE</scope>
    <source>
        <strain evidence="1">LEGE 07310</strain>
    </source>
</reference>
<proteinExistence type="predicted"/>
<organism evidence="1 2">
    <name type="scientific">Vasconcelosia minhoensis LEGE 07310</name>
    <dbReference type="NCBI Taxonomy" id="915328"/>
    <lineage>
        <taxon>Bacteria</taxon>
        <taxon>Bacillati</taxon>
        <taxon>Cyanobacteriota</taxon>
        <taxon>Cyanophyceae</taxon>
        <taxon>Nodosilineales</taxon>
        <taxon>Cymatolegaceae</taxon>
        <taxon>Vasconcelosia</taxon>
        <taxon>Vasconcelosia minhoensis</taxon>
    </lineage>
</organism>